<dbReference type="InterPro" id="IPR004358">
    <property type="entry name" value="Sig_transdc_His_kin-like_C"/>
</dbReference>
<protein>
    <recommendedName>
        <fullName evidence="3">histidine kinase</fullName>
        <ecNumber evidence="3">2.7.13.3</ecNumber>
    </recommendedName>
</protein>
<dbReference type="SUPFAM" id="SSF47384">
    <property type="entry name" value="Homodimeric domain of signal transducing histidine kinase"/>
    <property type="match status" value="1"/>
</dbReference>
<dbReference type="PROSITE" id="PS50109">
    <property type="entry name" value="HIS_KIN"/>
    <property type="match status" value="1"/>
</dbReference>
<dbReference type="PANTHER" id="PTHR45436:SF15">
    <property type="entry name" value="SENSOR HISTIDINE KINASE CUSS"/>
    <property type="match status" value="1"/>
</dbReference>
<dbReference type="SMART" id="SM00387">
    <property type="entry name" value="HATPase_c"/>
    <property type="match status" value="1"/>
</dbReference>
<dbReference type="InterPro" id="IPR005467">
    <property type="entry name" value="His_kinase_dom"/>
</dbReference>
<evidence type="ECO:0000256" key="7">
    <source>
        <dbReference type="ARBA" id="ARBA00022777"/>
    </source>
</evidence>
<feature type="domain" description="HAMP" evidence="13">
    <location>
        <begin position="168"/>
        <end position="220"/>
    </location>
</feature>
<keyword evidence="9" id="KW-0902">Two-component regulatory system</keyword>
<comment type="catalytic activity">
    <reaction evidence="1">
        <text>ATP + protein L-histidine = ADP + protein N-phospho-L-histidine.</text>
        <dbReference type="EC" id="2.7.13.3"/>
    </reaction>
</comment>
<evidence type="ECO:0000256" key="10">
    <source>
        <dbReference type="ARBA" id="ARBA00023136"/>
    </source>
</evidence>
<keyword evidence="6 11" id="KW-0812">Transmembrane</keyword>
<dbReference type="Gene3D" id="1.10.287.130">
    <property type="match status" value="1"/>
</dbReference>
<dbReference type="Pfam" id="PF02518">
    <property type="entry name" value="HATPase_c"/>
    <property type="match status" value="1"/>
</dbReference>
<reference evidence="14 15" key="1">
    <citation type="submission" date="2018-06" db="EMBL/GenBank/DDBJ databases">
        <authorList>
            <consortium name="Pathogen Informatics"/>
            <person name="Doyle S."/>
        </authorList>
    </citation>
    <scope>NUCLEOTIDE SEQUENCE [LARGE SCALE GENOMIC DNA]</scope>
    <source>
        <strain evidence="14 15">NCTC10283</strain>
    </source>
</reference>
<comment type="subcellular location">
    <subcellularLocation>
        <location evidence="2">Membrane</location>
        <topology evidence="2">Multi-pass membrane protein</topology>
    </subcellularLocation>
</comment>
<evidence type="ECO:0000259" key="12">
    <source>
        <dbReference type="PROSITE" id="PS50109"/>
    </source>
</evidence>
<dbReference type="InterPro" id="IPR003660">
    <property type="entry name" value="HAMP_dom"/>
</dbReference>
<evidence type="ECO:0000256" key="6">
    <source>
        <dbReference type="ARBA" id="ARBA00022692"/>
    </source>
</evidence>
<evidence type="ECO:0000256" key="2">
    <source>
        <dbReference type="ARBA" id="ARBA00004141"/>
    </source>
</evidence>
<sequence>MISLKNAIMKSKLTSIQAQLNRAFILISLPFAVLAAAVSFAQTYYETNEFQDNLLKQAAQYTTPHTPITHDDDPDDDDEDEATIYTEFSSSSLQNNLNLQELSVGYHTIQKNGDSYRVYVRQTERGRVAVWQNNEQRNQLAIQSALFSSLPLLLLIPLFSWVIWRTVRRTLAPIATLSGSLKMRHETDLTPLPTDNIPKEIQGFVQSINDMLARTERVMQQQQRFIADAAHELRTPMAALSMQAERLQGQNLPTNLAVQLSDLQNIIQRNRHLLEQLLQHARAQAIESKRVIQIIDIKTIFLSVIETLLPLAEAKAQDLGVASEANPRVAMNEMDAFILLKTLVDNAIRYTPQGSQIDLSAYETTQHIVLQVEDNGGGIAAAERERVLQPFYRVLGTDEQGSGLGLAIADTIARRYGGWIELGESETFGQGLRVRIYLPK</sequence>
<keyword evidence="5 14" id="KW-0808">Transferase</keyword>
<accession>A0A376BWE2</accession>
<keyword evidence="15" id="KW-1185">Reference proteome</keyword>
<evidence type="ECO:0000256" key="5">
    <source>
        <dbReference type="ARBA" id="ARBA00022679"/>
    </source>
</evidence>
<evidence type="ECO:0000256" key="3">
    <source>
        <dbReference type="ARBA" id="ARBA00012438"/>
    </source>
</evidence>
<dbReference type="InterPro" id="IPR003594">
    <property type="entry name" value="HATPase_dom"/>
</dbReference>
<evidence type="ECO:0000259" key="13">
    <source>
        <dbReference type="PROSITE" id="PS50885"/>
    </source>
</evidence>
<dbReference type="RefSeq" id="WP_034292011.1">
    <property type="nucleotide sequence ID" value="NZ_UFSO01000003.1"/>
</dbReference>
<dbReference type="GO" id="GO:0005886">
    <property type="term" value="C:plasma membrane"/>
    <property type="evidence" value="ECO:0007669"/>
    <property type="project" value="TreeGrafter"/>
</dbReference>
<evidence type="ECO:0000256" key="4">
    <source>
        <dbReference type="ARBA" id="ARBA00022553"/>
    </source>
</evidence>
<evidence type="ECO:0000256" key="1">
    <source>
        <dbReference type="ARBA" id="ARBA00000085"/>
    </source>
</evidence>
<dbReference type="EMBL" id="UFSO01000003">
    <property type="protein sequence ID" value="SSY81125.1"/>
    <property type="molecule type" value="Genomic_DNA"/>
</dbReference>
<dbReference type="InterPro" id="IPR050428">
    <property type="entry name" value="TCS_sensor_his_kinase"/>
</dbReference>
<dbReference type="STRING" id="1120980.GCA_000745955_00882"/>
<dbReference type="CDD" id="cd00075">
    <property type="entry name" value="HATPase"/>
    <property type="match status" value="1"/>
</dbReference>
<dbReference type="InterPro" id="IPR036097">
    <property type="entry name" value="HisK_dim/P_sf"/>
</dbReference>
<dbReference type="InterPro" id="IPR003661">
    <property type="entry name" value="HisK_dim/P_dom"/>
</dbReference>
<dbReference type="PRINTS" id="PR00344">
    <property type="entry name" value="BCTRLSENSOR"/>
</dbReference>
<dbReference type="Proteomes" id="UP000254209">
    <property type="component" value="Unassembled WGS sequence"/>
</dbReference>
<dbReference type="EC" id="2.7.13.3" evidence="3"/>
<keyword evidence="10 11" id="KW-0472">Membrane</keyword>
<evidence type="ECO:0000313" key="15">
    <source>
        <dbReference type="Proteomes" id="UP000254209"/>
    </source>
</evidence>
<proteinExistence type="predicted"/>
<evidence type="ECO:0000313" key="14">
    <source>
        <dbReference type="EMBL" id="SSY81125.1"/>
    </source>
</evidence>
<keyword evidence="4" id="KW-0597">Phosphoprotein</keyword>
<keyword evidence="8 11" id="KW-1133">Transmembrane helix</keyword>
<dbReference type="Pfam" id="PF00512">
    <property type="entry name" value="HisKA"/>
    <property type="match status" value="1"/>
</dbReference>
<dbReference type="SMART" id="SM00388">
    <property type="entry name" value="HisKA"/>
    <property type="match status" value="1"/>
</dbReference>
<dbReference type="Gene3D" id="3.30.565.10">
    <property type="entry name" value="Histidine kinase-like ATPase, C-terminal domain"/>
    <property type="match status" value="1"/>
</dbReference>
<keyword evidence="7" id="KW-0418">Kinase</keyword>
<evidence type="ECO:0000256" key="9">
    <source>
        <dbReference type="ARBA" id="ARBA00023012"/>
    </source>
</evidence>
<organism evidence="14 15">
    <name type="scientific">Alysiella crassa</name>
    <dbReference type="NCBI Taxonomy" id="153491"/>
    <lineage>
        <taxon>Bacteria</taxon>
        <taxon>Pseudomonadati</taxon>
        <taxon>Pseudomonadota</taxon>
        <taxon>Betaproteobacteria</taxon>
        <taxon>Neisseriales</taxon>
        <taxon>Neisseriaceae</taxon>
        <taxon>Alysiella</taxon>
    </lineage>
</organism>
<feature type="domain" description="Histidine kinase" evidence="12">
    <location>
        <begin position="228"/>
        <end position="440"/>
    </location>
</feature>
<name>A0A376BWE2_9NEIS</name>
<dbReference type="SUPFAM" id="SSF55874">
    <property type="entry name" value="ATPase domain of HSP90 chaperone/DNA topoisomerase II/histidine kinase"/>
    <property type="match status" value="1"/>
</dbReference>
<dbReference type="CDD" id="cd00082">
    <property type="entry name" value="HisKA"/>
    <property type="match status" value="1"/>
</dbReference>
<feature type="transmembrane region" description="Helical" evidence="11">
    <location>
        <begin position="145"/>
        <end position="164"/>
    </location>
</feature>
<dbReference type="AlphaFoldDB" id="A0A376BWE2"/>
<gene>
    <name evidence="14" type="primary">qseC</name>
    <name evidence="14" type="ORF">NCTC10283_02690</name>
</gene>
<dbReference type="GO" id="GO:0000155">
    <property type="term" value="F:phosphorelay sensor kinase activity"/>
    <property type="evidence" value="ECO:0007669"/>
    <property type="project" value="InterPro"/>
</dbReference>
<evidence type="ECO:0000256" key="11">
    <source>
        <dbReference type="SAM" id="Phobius"/>
    </source>
</evidence>
<dbReference type="PROSITE" id="PS50885">
    <property type="entry name" value="HAMP"/>
    <property type="match status" value="1"/>
</dbReference>
<dbReference type="PANTHER" id="PTHR45436">
    <property type="entry name" value="SENSOR HISTIDINE KINASE YKOH"/>
    <property type="match status" value="1"/>
</dbReference>
<evidence type="ECO:0000256" key="8">
    <source>
        <dbReference type="ARBA" id="ARBA00022989"/>
    </source>
</evidence>
<dbReference type="InterPro" id="IPR036890">
    <property type="entry name" value="HATPase_C_sf"/>
</dbReference>